<name>A0ABZ2B3U9_9HYPH</name>
<dbReference type="Pfam" id="PF07693">
    <property type="entry name" value="KAP_NTPase"/>
    <property type="match status" value="1"/>
</dbReference>
<dbReference type="PANTHER" id="PTHR22674">
    <property type="entry name" value="NTPASE, KAP FAMILY P-LOOP DOMAIN-CONTAINING 1"/>
    <property type="match status" value="1"/>
</dbReference>
<evidence type="ECO:0000313" key="3">
    <source>
        <dbReference type="Proteomes" id="UP001432360"/>
    </source>
</evidence>
<gene>
    <name evidence="2" type="ORF">RB548_11585</name>
</gene>
<dbReference type="EMBL" id="CP133148">
    <property type="protein sequence ID" value="WVT02177.1"/>
    <property type="molecule type" value="Genomic_DNA"/>
</dbReference>
<accession>A0ABZ2B3U9</accession>
<dbReference type="InterPro" id="IPR027417">
    <property type="entry name" value="P-loop_NTPase"/>
</dbReference>
<evidence type="ECO:0000313" key="2">
    <source>
        <dbReference type="EMBL" id="WVT02177.1"/>
    </source>
</evidence>
<dbReference type="InterPro" id="IPR011646">
    <property type="entry name" value="KAP_P-loop"/>
</dbReference>
<organism evidence="2 3">
    <name type="scientific">Sinorhizobium chiapasense</name>
    <dbReference type="NCBI Taxonomy" id="501572"/>
    <lineage>
        <taxon>Bacteria</taxon>
        <taxon>Pseudomonadati</taxon>
        <taxon>Pseudomonadota</taxon>
        <taxon>Alphaproteobacteria</taxon>
        <taxon>Hyphomicrobiales</taxon>
        <taxon>Rhizobiaceae</taxon>
        <taxon>Sinorhizobium/Ensifer group</taxon>
        <taxon>Sinorhizobium</taxon>
    </lineage>
</organism>
<feature type="domain" description="KAP NTPase" evidence="1">
    <location>
        <begin position="18"/>
        <end position="389"/>
    </location>
</feature>
<reference evidence="2" key="1">
    <citation type="submission" date="2023-08" db="EMBL/GenBank/DDBJ databases">
        <title>Complete genome sequence of Sinorhizobium chiapanecum ITTG S70 isolated from Acaciella angustissima nodules in Chiapas-Mexico.</title>
        <authorList>
            <person name="Rincon-Rosales R."/>
            <person name="Rogel M.A."/>
            <person name="Rincon-Medina C.I."/>
            <person name="Guerrero G."/>
            <person name="Manzano-Gomez L.A."/>
            <person name="Lopez-Lopez A."/>
            <person name="Rincon Molina F.A."/>
            <person name="Martinez-Romero E."/>
        </authorList>
    </citation>
    <scope>NUCLEOTIDE SEQUENCE</scope>
    <source>
        <strain evidence="2">ITTG S70</strain>
    </source>
</reference>
<dbReference type="RefSeq" id="WP_331371463.1">
    <property type="nucleotide sequence ID" value="NZ_CP133148.1"/>
</dbReference>
<evidence type="ECO:0000259" key="1">
    <source>
        <dbReference type="Pfam" id="PF07693"/>
    </source>
</evidence>
<dbReference type="PANTHER" id="PTHR22674:SF6">
    <property type="entry name" value="NTPASE KAP FAMILY P-LOOP DOMAIN-CONTAINING PROTEIN 1"/>
    <property type="match status" value="1"/>
</dbReference>
<dbReference type="Proteomes" id="UP001432360">
    <property type="component" value="Chromosome"/>
</dbReference>
<protein>
    <submittedName>
        <fullName evidence="2">P-loop NTPase fold protein</fullName>
    </submittedName>
</protein>
<dbReference type="InterPro" id="IPR052754">
    <property type="entry name" value="NTPase_KAP_P-loop"/>
</dbReference>
<sequence>MNPADPPILFSCDDRLGRASFAKSLARKIDRLTDLDSGFVIGLDGEWGSGKTSVINMVVQALRHLEMEESSPRKLQHGEAPLALSHDELDALAPVYFKVAPEFDHSNSDFSYLSLDQFNRSVARRLATPPIPPEALYRYFRLDLARKRAPRNLVVNFSPWLIPSASSLAATFISDLARAVDGILGEDVASAFKAYAARISELAPIAGAFADFGSSGVGNIFRVGGSWLKNYADESKSLDDLKGALEQRLKTIAPSKIVVVVDDLDRLTPSEAAQMISLVKGLGRLPNVVYLLGYHLDVLAQHLEKVYQGKSGDGSLYLEKIVQYQRRLPMLAVNSLVNLLEPLIEDSLTNADENTRKRFGDAWRNFAAHHIKTPRDVVRIGNAFKIAHSDVGEFTDPADLFILEVLLAKDVSLYSWIRQNLSSLCGEDFEFAGADGRRRLREVIEKQGYEKDDLSTRALALLFPRVAEAFQTYGSTNEDSRSRAQKRLHLLEFSRAYFDIAPPLGAWEKSFMSQIIASDSPDEAIATILTRAAATGQFQASLRAQFLEELVSEFGDGRPIPLSWFQALIRCSKTLAQFKDEERSFISRRDNYQRITNAIFRGLDATDEQHRANLILSTLKEAEDISILCRIVRTAIGDQNSDQGNRQRLSFAGHEDLVRNRLIEVIKRLADTGAIWEQVSPSDLIWFWRGASQEEAVTQYLNDEARNDDSFPHIVDLLVGTVTSSAEGEYEHVPEWTDKLMDVAAFTKEAERHASDASDRHFTQAKRFLAAYERGKSDRFD</sequence>
<dbReference type="SUPFAM" id="SSF52540">
    <property type="entry name" value="P-loop containing nucleoside triphosphate hydrolases"/>
    <property type="match status" value="1"/>
</dbReference>
<keyword evidence="3" id="KW-1185">Reference proteome</keyword>
<proteinExistence type="predicted"/>